<dbReference type="InterPro" id="IPR012340">
    <property type="entry name" value="NA-bd_OB-fold"/>
</dbReference>
<name>X0W2W9_9ZZZZ</name>
<dbReference type="Gene3D" id="1.10.150.190">
    <property type="entry name" value="Translation initiation factor 2, subunit 1, domain 2"/>
    <property type="match status" value="1"/>
</dbReference>
<dbReference type="InterPro" id="IPR024055">
    <property type="entry name" value="TIF2_asu_C"/>
</dbReference>
<feature type="non-terminal residue" evidence="5">
    <location>
        <position position="1"/>
    </location>
</feature>
<dbReference type="Gene3D" id="3.30.70.1130">
    <property type="entry name" value="EIF_2_alpha"/>
    <property type="match status" value="1"/>
</dbReference>
<sequence length="210" mass="23986">IRDYVRENQKIVTKVMSVHTKKGHIDLSLKQVNEHQRREKIQQWKNEQRAEKLFELIAERSGITPDHAWEEFGNRLVEEFGTLYGALEEVALNSNVLADEGFEGVWTENFIQVAQDSIVPPTVEIRGYFKLGITSPNGVDVIREALKLADKVEDDEITITVQYLGAPRYGVQVKALNYKDAEEELKLAQDRVIGYMTEHGGEGSFHRTET</sequence>
<dbReference type="GO" id="GO:0003743">
    <property type="term" value="F:translation initiation factor activity"/>
    <property type="evidence" value="ECO:0007669"/>
    <property type="project" value="UniProtKB-KW"/>
</dbReference>
<dbReference type="GO" id="GO:0043022">
    <property type="term" value="F:ribosome binding"/>
    <property type="evidence" value="ECO:0007669"/>
    <property type="project" value="TreeGrafter"/>
</dbReference>
<proteinExistence type="predicted"/>
<evidence type="ECO:0000256" key="2">
    <source>
        <dbReference type="ARBA" id="ARBA00022884"/>
    </source>
</evidence>
<evidence type="ECO:0000256" key="1">
    <source>
        <dbReference type="ARBA" id="ARBA00022540"/>
    </source>
</evidence>
<dbReference type="SUPFAM" id="SSF110993">
    <property type="entry name" value="eIF-2-alpha, C-terminal domain"/>
    <property type="match status" value="1"/>
</dbReference>
<dbReference type="PANTHER" id="PTHR10602">
    <property type="entry name" value="EUKARYOTIC TRANSLATION INITIATION FACTOR 2 SUBUNIT 1"/>
    <property type="match status" value="1"/>
</dbReference>
<dbReference type="Gene3D" id="2.40.50.140">
    <property type="entry name" value="Nucleic acid-binding proteins"/>
    <property type="match status" value="1"/>
</dbReference>
<dbReference type="InterPro" id="IPR011488">
    <property type="entry name" value="TIF_2_asu"/>
</dbReference>
<dbReference type="GO" id="GO:0003723">
    <property type="term" value="F:RNA binding"/>
    <property type="evidence" value="ECO:0007669"/>
    <property type="project" value="UniProtKB-KW"/>
</dbReference>
<dbReference type="InterPro" id="IPR024054">
    <property type="entry name" value="TIF2_asu_middle_sf"/>
</dbReference>
<keyword evidence="4" id="KW-0175">Coiled coil</keyword>
<reference evidence="5" key="1">
    <citation type="journal article" date="2014" name="Front. Microbiol.">
        <title>High frequency of phylogenetically diverse reductive dehalogenase-homologous genes in deep subseafloor sedimentary metagenomes.</title>
        <authorList>
            <person name="Kawai M."/>
            <person name="Futagami T."/>
            <person name="Toyoda A."/>
            <person name="Takaki Y."/>
            <person name="Nishi S."/>
            <person name="Hori S."/>
            <person name="Arai W."/>
            <person name="Tsubouchi T."/>
            <person name="Morono Y."/>
            <person name="Uchiyama I."/>
            <person name="Ito T."/>
            <person name="Fujiyama A."/>
            <person name="Inagaki F."/>
            <person name="Takami H."/>
        </authorList>
    </citation>
    <scope>NUCLEOTIDE SEQUENCE</scope>
    <source>
        <strain evidence="5">Expedition CK06-06</strain>
    </source>
</reference>
<dbReference type="NCBIfam" id="NF003064">
    <property type="entry name" value="PRK03987.1-4"/>
    <property type="match status" value="1"/>
</dbReference>
<gene>
    <name evidence="5" type="ORF">S01H1_38692</name>
</gene>
<dbReference type="PANTHER" id="PTHR10602:SF0">
    <property type="entry name" value="EUKARYOTIC TRANSLATION INITIATION FACTOR 2 SUBUNIT 1"/>
    <property type="match status" value="1"/>
</dbReference>
<dbReference type="Pfam" id="PF07541">
    <property type="entry name" value="EIF_2_alpha"/>
    <property type="match status" value="1"/>
</dbReference>
<dbReference type="SUPFAM" id="SSF116742">
    <property type="entry name" value="eIF2alpha middle domain-like"/>
    <property type="match status" value="1"/>
</dbReference>
<evidence type="ECO:0000256" key="4">
    <source>
        <dbReference type="SAM" id="Coils"/>
    </source>
</evidence>
<keyword evidence="2" id="KW-0694">RNA-binding</keyword>
<evidence type="ECO:0008006" key="6">
    <source>
        <dbReference type="Google" id="ProtNLM"/>
    </source>
</evidence>
<protein>
    <recommendedName>
        <fullName evidence="6">Translation initiation factor IF-2 subunit alpha</fullName>
    </recommendedName>
</protein>
<dbReference type="FunFam" id="3.30.70.1130:FF:000002">
    <property type="entry name" value="Translation initiation factor 2 subunit alpha"/>
    <property type="match status" value="1"/>
</dbReference>
<organism evidence="5">
    <name type="scientific">marine sediment metagenome</name>
    <dbReference type="NCBI Taxonomy" id="412755"/>
    <lineage>
        <taxon>unclassified sequences</taxon>
        <taxon>metagenomes</taxon>
        <taxon>ecological metagenomes</taxon>
    </lineage>
</organism>
<dbReference type="EMBL" id="BARS01024371">
    <property type="protein sequence ID" value="GAG07071.1"/>
    <property type="molecule type" value="Genomic_DNA"/>
</dbReference>
<evidence type="ECO:0000313" key="5">
    <source>
        <dbReference type="EMBL" id="GAG07071.1"/>
    </source>
</evidence>
<feature type="coiled-coil region" evidence="4">
    <location>
        <begin position="171"/>
        <end position="198"/>
    </location>
</feature>
<keyword evidence="1" id="KW-0396">Initiation factor</keyword>
<dbReference type="AlphaFoldDB" id="X0W2W9"/>
<accession>X0W2W9</accession>
<evidence type="ECO:0000256" key="3">
    <source>
        <dbReference type="ARBA" id="ARBA00022917"/>
    </source>
</evidence>
<comment type="caution">
    <text evidence="5">The sequence shown here is derived from an EMBL/GenBank/DDBJ whole genome shotgun (WGS) entry which is preliminary data.</text>
</comment>
<keyword evidence="3" id="KW-0648">Protein biosynthesis</keyword>